<keyword evidence="4" id="KW-1185">Reference proteome</keyword>
<name>A0A2H3DQG9_ARMGA</name>
<dbReference type="OrthoDB" id="2998079at2759"/>
<evidence type="ECO:0000313" key="3">
    <source>
        <dbReference type="EMBL" id="PBK97469.1"/>
    </source>
</evidence>
<proteinExistence type="predicted"/>
<dbReference type="InterPro" id="IPR000719">
    <property type="entry name" value="Prot_kinase_dom"/>
</dbReference>
<dbReference type="InterPro" id="IPR011009">
    <property type="entry name" value="Kinase-like_dom_sf"/>
</dbReference>
<sequence>MVLSLSWREFLDFRFPSHAIADSANIPPDPEDFLCQSNLDSSLKNRVLRPLEAFLEQMGIIDDLVPFIVTASISSLLRDIAMQVLEREFDVVWMLQNVARIVSNVITTLESSLSVDQTSLGTGKMNLITRRHSDNQLQGVKVVAGKAVLPRVLYRYATELQESQVYEPVGQEGGRAMAIKIWLQECTFTPQADFGLFFSGISAILTERVQHESGEHALLISPHYHLYDDDNPPKYDFCTPHDEGGLPLLAVLTSLLLPNLIVDTIPQLPALVNPLGVCSLNRLSLSTRSQSKQDIPAPIEGNTMIVDVGQTQYTKIASIPSVLLFYVDHTGVSATPRTVFRYEKLSPANDVSSIDSPPLSPSGSTSSPGTFSSVVSSPLASTNPISWSVTISREIHQGNYARVWRGTLSDGSCISPVVVKMYPRPHFDVMKTEIKAYQYIYSRQLFDITPTYYGTFAMPDQYWAAIILADGGESESFMDCLWEDAGFKPHELNVIWNHCQALHSIGIIHDDFQPQNITRDAKGALRIVGFQDVSYNHSCDPVSCLELNYLAREFDSFAEGWRE</sequence>
<reference evidence="4" key="1">
    <citation type="journal article" date="2017" name="Nat. Ecol. Evol.">
        <title>Genome expansion and lineage-specific genetic innovations in the forest pathogenic fungi Armillaria.</title>
        <authorList>
            <person name="Sipos G."/>
            <person name="Prasanna A.N."/>
            <person name="Walter M.C."/>
            <person name="O'Connor E."/>
            <person name="Balint B."/>
            <person name="Krizsan K."/>
            <person name="Kiss B."/>
            <person name="Hess J."/>
            <person name="Varga T."/>
            <person name="Slot J."/>
            <person name="Riley R."/>
            <person name="Boka B."/>
            <person name="Rigling D."/>
            <person name="Barry K."/>
            <person name="Lee J."/>
            <person name="Mihaltcheva S."/>
            <person name="LaButti K."/>
            <person name="Lipzen A."/>
            <person name="Waldron R."/>
            <person name="Moloney N.M."/>
            <person name="Sperisen C."/>
            <person name="Kredics L."/>
            <person name="Vagvoelgyi C."/>
            <person name="Patrignani A."/>
            <person name="Fitzpatrick D."/>
            <person name="Nagy I."/>
            <person name="Doyle S."/>
            <person name="Anderson J.B."/>
            <person name="Grigoriev I.V."/>
            <person name="Gueldener U."/>
            <person name="Muensterkoetter M."/>
            <person name="Nagy L.G."/>
        </authorList>
    </citation>
    <scope>NUCLEOTIDE SEQUENCE [LARGE SCALE GENOMIC DNA]</scope>
    <source>
        <strain evidence="4">Ar21-2</strain>
    </source>
</reference>
<protein>
    <recommendedName>
        <fullName evidence="2">Protein kinase domain-containing protein</fullName>
    </recommendedName>
</protein>
<dbReference type="EMBL" id="KZ293649">
    <property type="protein sequence ID" value="PBK97469.1"/>
    <property type="molecule type" value="Genomic_DNA"/>
</dbReference>
<evidence type="ECO:0000256" key="1">
    <source>
        <dbReference type="SAM" id="MobiDB-lite"/>
    </source>
</evidence>
<accession>A0A2H3DQG9</accession>
<evidence type="ECO:0000259" key="2">
    <source>
        <dbReference type="PROSITE" id="PS50011"/>
    </source>
</evidence>
<dbReference type="PROSITE" id="PS50011">
    <property type="entry name" value="PROTEIN_KINASE_DOM"/>
    <property type="match status" value="1"/>
</dbReference>
<dbReference type="GO" id="GO:0004672">
    <property type="term" value="F:protein kinase activity"/>
    <property type="evidence" value="ECO:0007669"/>
    <property type="project" value="InterPro"/>
</dbReference>
<feature type="domain" description="Protein kinase" evidence="2">
    <location>
        <begin position="389"/>
        <end position="563"/>
    </location>
</feature>
<gene>
    <name evidence="3" type="ORF">ARMGADRAFT_1060662</name>
</gene>
<dbReference type="AlphaFoldDB" id="A0A2H3DQG9"/>
<dbReference type="STRING" id="47427.A0A2H3DQG9"/>
<organism evidence="3 4">
    <name type="scientific">Armillaria gallica</name>
    <name type="common">Bulbous honey fungus</name>
    <name type="synonym">Armillaria bulbosa</name>
    <dbReference type="NCBI Taxonomy" id="47427"/>
    <lineage>
        <taxon>Eukaryota</taxon>
        <taxon>Fungi</taxon>
        <taxon>Dikarya</taxon>
        <taxon>Basidiomycota</taxon>
        <taxon>Agaricomycotina</taxon>
        <taxon>Agaricomycetes</taxon>
        <taxon>Agaricomycetidae</taxon>
        <taxon>Agaricales</taxon>
        <taxon>Marasmiineae</taxon>
        <taxon>Physalacriaceae</taxon>
        <taxon>Armillaria</taxon>
    </lineage>
</organism>
<dbReference type="SUPFAM" id="SSF56112">
    <property type="entry name" value="Protein kinase-like (PK-like)"/>
    <property type="match status" value="1"/>
</dbReference>
<dbReference type="OMA" id="HELNVIW"/>
<dbReference type="Gene3D" id="1.10.510.10">
    <property type="entry name" value="Transferase(Phosphotransferase) domain 1"/>
    <property type="match status" value="1"/>
</dbReference>
<feature type="region of interest" description="Disordered" evidence="1">
    <location>
        <begin position="349"/>
        <end position="368"/>
    </location>
</feature>
<dbReference type="InParanoid" id="A0A2H3DQG9"/>
<dbReference type="Proteomes" id="UP000217790">
    <property type="component" value="Unassembled WGS sequence"/>
</dbReference>
<evidence type="ECO:0000313" key="4">
    <source>
        <dbReference type="Proteomes" id="UP000217790"/>
    </source>
</evidence>
<dbReference type="GO" id="GO:0005524">
    <property type="term" value="F:ATP binding"/>
    <property type="evidence" value="ECO:0007669"/>
    <property type="project" value="InterPro"/>
</dbReference>